<dbReference type="VEuPathDB" id="FungiDB:Z519_04460"/>
<proteinExistence type="predicted"/>
<dbReference type="Proteomes" id="UP000053789">
    <property type="component" value="Unassembled WGS sequence"/>
</dbReference>
<dbReference type="OrthoDB" id="4160406at2759"/>
<reference evidence="1" key="1">
    <citation type="submission" date="2015-01" db="EMBL/GenBank/DDBJ databases">
        <title>The Genome Sequence of Cladophialophora bantiana CBS 173.52.</title>
        <authorList>
            <consortium name="The Broad Institute Genomics Platform"/>
            <person name="Cuomo C."/>
            <person name="de Hoog S."/>
            <person name="Gorbushina A."/>
            <person name="Stielow B."/>
            <person name="Teixiera M."/>
            <person name="Abouelleil A."/>
            <person name="Chapman S.B."/>
            <person name="Priest M."/>
            <person name="Young S.K."/>
            <person name="Wortman J."/>
            <person name="Nusbaum C."/>
            <person name="Birren B."/>
        </authorList>
    </citation>
    <scope>NUCLEOTIDE SEQUENCE [LARGE SCALE GENOMIC DNA]</scope>
    <source>
        <strain evidence="1">CBS 173.52</strain>
    </source>
</reference>
<keyword evidence="2" id="KW-1185">Reference proteome</keyword>
<dbReference type="EMBL" id="KN846985">
    <property type="protein sequence ID" value="KIW94484.1"/>
    <property type="molecule type" value="Genomic_DNA"/>
</dbReference>
<dbReference type="HOGENOM" id="CLU_2333453_0_0_1"/>
<evidence type="ECO:0000313" key="1">
    <source>
        <dbReference type="EMBL" id="KIW94484.1"/>
    </source>
</evidence>
<evidence type="ECO:0000313" key="2">
    <source>
        <dbReference type="Proteomes" id="UP000053789"/>
    </source>
</evidence>
<accession>A0A0D2ICH9</accession>
<organism evidence="1 2">
    <name type="scientific">Cladophialophora bantiana (strain ATCC 10958 / CBS 173.52 / CDC B-1940 / NIH 8579)</name>
    <name type="common">Xylohypha bantiana</name>
    <dbReference type="NCBI Taxonomy" id="1442370"/>
    <lineage>
        <taxon>Eukaryota</taxon>
        <taxon>Fungi</taxon>
        <taxon>Dikarya</taxon>
        <taxon>Ascomycota</taxon>
        <taxon>Pezizomycotina</taxon>
        <taxon>Eurotiomycetes</taxon>
        <taxon>Chaetothyriomycetidae</taxon>
        <taxon>Chaetothyriales</taxon>
        <taxon>Herpotrichiellaceae</taxon>
        <taxon>Cladophialophora</taxon>
    </lineage>
</organism>
<name>A0A0D2ICH9_CLAB1</name>
<dbReference type="GeneID" id="27697388"/>
<sequence>MEWKETLEECGYNVLKVLNHVHGQDDVPTKEVQRSSLQFAEYLEERKSRLLNLEVGEDERPAAVYRRYYEATVPNIYLFRRVAGGQRDGRRRGNRQQR</sequence>
<dbReference type="RefSeq" id="XP_016621153.1">
    <property type="nucleotide sequence ID" value="XM_016762206.1"/>
</dbReference>
<gene>
    <name evidence="1" type="ORF">Z519_04460</name>
</gene>
<dbReference type="AlphaFoldDB" id="A0A0D2ICH9"/>
<protein>
    <submittedName>
        <fullName evidence="1">Uncharacterized protein</fullName>
    </submittedName>
</protein>